<reference evidence="2" key="2">
    <citation type="submission" date="2023-06" db="EMBL/GenBank/DDBJ databases">
        <authorList>
            <consortium name="Lawrence Berkeley National Laboratory"/>
            <person name="Haridas S."/>
            <person name="Hensen N."/>
            <person name="Bonometti L."/>
            <person name="Westerberg I."/>
            <person name="Brannstrom I.O."/>
            <person name="Guillou S."/>
            <person name="Cros-Aarteil S."/>
            <person name="Calhoun S."/>
            <person name="Kuo A."/>
            <person name="Mondo S."/>
            <person name="Pangilinan J."/>
            <person name="Riley R."/>
            <person name="Labutti K."/>
            <person name="Andreopoulos B."/>
            <person name="Lipzen A."/>
            <person name="Chen C."/>
            <person name="Yanf M."/>
            <person name="Daum C."/>
            <person name="Ng V."/>
            <person name="Clum A."/>
            <person name="Steindorff A."/>
            <person name="Ohm R."/>
            <person name="Martin F."/>
            <person name="Silar P."/>
            <person name="Natvig D."/>
            <person name="Lalanne C."/>
            <person name="Gautier V."/>
            <person name="Ament-Velasquez S.L."/>
            <person name="Kruys A."/>
            <person name="Hutchinson M.I."/>
            <person name="Powell A.J."/>
            <person name="Barry K."/>
            <person name="Miller A.N."/>
            <person name="Grigoriev I.V."/>
            <person name="Debuchy R."/>
            <person name="Gladieux P."/>
            <person name="Thoren M.H."/>
            <person name="Johannesson H."/>
        </authorList>
    </citation>
    <scope>NUCLEOTIDE SEQUENCE</scope>
    <source>
        <strain evidence="2">CBS 314.62</strain>
    </source>
</reference>
<feature type="transmembrane region" description="Helical" evidence="1">
    <location>
        <begin position="42"/>
        <end position="62"/>
    </location>
</feature>
<feature type="transmembrane region" description="Helical" evidence="1">
    <location>
        <begin position="102"/>
        <end position="124"/>
    </location>
</feature>
<keyword evidence="1" id="KW-1133">Transmembrane helix</keyword>
<evidence type="ECO:0000313" key="3">
    <source>
        <dbReference type="Proteomes" id="UP001270362"/>
    </source>
</evidence>
<keyword evidence="3" id="KW-1185">Reference proteome</keyword>
<name>A0AAE0XGR9_9PEZI</name>
<gene>
    <name evidence="2" type="ORF">B0T22DRAFT_475911</name>
</gene>
<evidence type="ECO:0000313" key="2">
    <source>
        <dbReference type="EMBL" id="KAK3693063.1"/>
    </source>
</evidence>
<sequence length="171" mass="18394">MTTWFGLNLSALIVYSMGPGEHRTRDQPGIWASAVTWKWAQYGIRGLFVSTEAALLAVAGYIAAQWGSTHVEKVYAVVIVGAIIAALADCSSFVLLSIKPSAAPAAALLDVVVIFLCAIGIPSIISSEFQNTYDPAAWRLAIAVMYVQSLSVFEDDNWGALVDDANAHYRL</sequence>
<proteinExistence type="predicted"/>
<dbReference type="EMBL" id="JAULSO010000001">
    <property type="protein sequence ID" value="KAK3693063.1"/>
    <property type="molecule type" value="Genomic_DNA"/>
</dbReference>
<comment type="caution">
    <text evidence="2">The sequence shown here is derived from an EMBL/GenBank/DDBJ whole genome shotgun (WGS) entry which is preliminary data.</text>
</comment>
<keyword evidence="1" id="KW-0812">Transmembrane</keyword>
<keyword evidence="1" id="KW-0472">Membrane</keyword>
<evidence type="ECO:0000256" key="1">
    <source>
        <dbReference type="SAM" id="Phobius"/>
    </source>
</evidence>
<protein>
    <submittedName>
        <fullName evidence="2">Uncharacterized protein</fullName>
    </submittedName>
</protein>
<reference evidence="2" key="1">
    <citation type="journal article" date="2023" name="Mol. Phylogenet. Evol.">
        <title>Genome-scale phylogeny and comparative genomics of the fungal order Sordariales.</title>
        <authorList>
            <person name="Hensen N."/>
            <person name="Bonometti L."/>
            <person name="Westerberg I."/>
            <person name="Brannstrom I.O."/>
            <person name="Guillou S."/>
            <person name="Cros-Aarteil S."/>
            <person name="Calhoun S."/>
            <person name="Haridas S."/>
            <person name="Kuo A."/>
            <person name="Mondo S."/>
            <person name="Pangilinan J."/>
            <person name="Riley R."/>
            <person name="LaButti K."/>
            <person name="Andreopoulos B."/>
            <person name="Lipzen A."/>
            <person name="Chen C."/>
            <person name="Yan M."/>
            <person name="Daum C."/>
            <person name="Ng V."/>
            <person name="Clum A."/>
            <person name="Steindorff A."/>
            <person name="Ohm R.A."/>
            <person name="Martin F."/>
            <person name="Silar P."/>
            <person name="Natvig D.O."/>
            <person name="Lalanne C."/>
            <person name="Gautier V."/>
            <person name="Ament-Velasquez S.L."/>
            <person name="Kruys A."/>
            <person name="Hutchinson M.I."/>
            <person name="Powell A.J."/>
            <person name="Barry K."/>
            <person name="Miller A.N."/>
            <person name="Grigoriev I.V."/>
            <person name="Debuchy R."/>
            <person name="Gladieux P."/>
            <person name="Hiltunen Thoren M."/>
            <person name="Johannesson H."/>
        </authorList>
    </citation>
    <scope>NUCLEOTIDE SEQUENCE</scope>
    <source>
        <strain evidence="2">CBS 314.62</strain>
    </source>
</reference>
<dbReference type="Proteomes" id="UP001270362">
    <property type="component" value="Unassembled WGS sequence"/>
</dbReference>
<dbReference type="AlphaFoldDB" id="A0AAE0XGR9"/>
<accession>A0AAE0XGR9</accession>
<feature type="transmembrane region" description="Helical" evidence="1">
    <location>
        <begin position="74"/>
        <end position="96"/>
    </location>
</feature>
<organism evidence="2 3">
    <name type="scientific">Podospora appendiculata</name>
    <dbReference type="NCBI Taxonomy" id="314037"/>
    <lineage>
        <taxon>Eukaryota</taxon>
        <taxon>Fungi</taxon>
        <taxon>Dikarya</taxon>
        <taxon>Ascomycota</taxon>
        <taxon>Pezizomycotina</taxon>
        <taxon>Sordariomycetes</taxon>
        <taxon>Sordariomycetidae</taxon>
        <taxon>Sordariales</taxon>
        <taxon>Podosporaceae</taxon>
        <taxon>Podospora</taxon>
    </lineage>
</organism>